<dbReference type="KEGG" id="dosa:Os05g0355450"/>
<dbReference type="EMBL" id="AP008211">
    <property type="protein sequence ID" value="BAH93106.1"/>
    <property type="molecule type" value="Genomic_DNA"/>
</dbReference>
<gene>
    <name evidence="1" type="ordered locus">Os05g0355450</name>
</gene>
<dbReference type="Gramene" id="Os05t0355450-01">
    <property type="protein sequence ID" value="Os05t0355450-01"/>
    <property type="gene ID" value="Os05g0355450"/>
</dbReference>
<organism evidence="1 2">
    <name type="scientific">Oryza sativa subsp. japonica</name>
    <name type="common">Rice</name>
    <dbReference type="NCBI Taxonomy" id="39947"/>
    <lineage>
        <taxon>Eukaryota</taxon>
        <taxon>Viridiplantae</taxon>
        <taxon>Streptophyta</taxon>
        <taxon>Embryophyta</taxon>
        <taxon>Tracheophyta</taxon>
        <taxon>Spermatophyta</taxon>
        <taxon>Magnoliopsida</taxon>
        <taxon>Liliopsida</taxon>
        <taxon>Poales</taxon>
        <taxon>Poaceae</taxon>
        <taxon>BOP clade</taxon>
        <taxon>Oryzoideae</taxon>
        <taxon>Oryzeae</taxon>
        <taxon>Oryzinae</taxon>
        <taxon>Oryza</taxon>
        <taxon>Oryza sativa</taxon>
    </lineage>
</organism>
<reference evidence="2" key="2">
    <citation type="journal article" date="2008" name="Nucleic Acids Res.">
        <title>The rice annotation project database (RAP-DB): 2008 update.</title>
        <authorList>
            <consortium name="The rice annotation project (RAP)"/>
        </authorList>
    </citation>
    <scope>GENOME REANNOTATION</scope>
    <source>
        <strain evidence="2">cv. Nipponbare</strain>
    </source>
</reference>
<dbReference type="Proteomes" id="UP000000763">
    <property type="component" value="Chromosome 5"/>
</dbReference>
<evidence type="ECO:0000313" key="1">
    <source>
        <dbReference type="EMBL" id="BAH93106.1"/>
    </source>
</evidence>
<name>A0A0P0WL84_ORYSJ</name>
<reference evidence="1 2" key="1">
    <citation type="journal article" date="2005" name="Nature">
        <title>The map-based sequence of the rice genome.</title>
        <authorList>
            <consortium name="International rice genome sequencing project (IRGSP)"/>
            <person name="Matsumoto T."/>
            <person name="Wu J."/>
            <person name="Kanamori H."/>
            <person name="Katayose Y."/>
            <person name="Fujisawa M."/>
            <person name="Namiki N."/>
            <person name="Mizuno H."/>
            <person name="Yamamoto K."/>
            <person name="Antonio B.A."/>
            <person name="Baba T."/>
            <person name="Sakata K."/>
            <person name="Nagamura Y."/>
            <person name="Aoki H."/>
            <person name="Arikawa K."/>
            <person name="Arita K."/>
            <person name="Bito T."/>
            <person name="Chiden Y."/>
            <person name="Fujitsuka N."/>
            <person name="Fukunaka R."/>
            <person name="Hamada M."/>
            <person name="Harada C."/>
            <person name="Hayashi A."/>
            <person name="Hijishita S."/>
            <person name="Honda M."/>
            <person name="Hosokawa S."/>
            <person name="Ichikawa Y."/>
            <person name="Idonuma A."/>
            <person name="Iijima M."/>
            <person name="Ikeda M."/>
            <person name="Ikeno M."/>
            <person name="Ito K."/>
            <person name="Ito S."/>
            <person name="Ito T."/>
            <person name="Ito Y."/>
            <person name="Ito Y."/>
            <person name="Iwabuchi A."/>
            <person name="Kamiya K."/>
            <person name="Karasawa W."/>
            <person name="Kurita K."/>
            <person name="Katagiri S."/>
            <person name="Kikuta A."/>
            <person name="Kobayashi H."/>
            <person name="Kobayashi N."/>
            <person name="Machita K."/>
            <person name="Maehara T."/>
            <person name="Masukawa M."/>
            <person name="Mizubayashi T."/>
            <person name="Mukai Y."/>
            <person name="Nagasaki H."/>
            <person name="Nagata Y."/>
            <person name="Naito S."/>
            <person name="Nakashima M."/>
            <person name="Nakama Y."/>
            <person name="Nakamichi Y."/>
            <person name="Nakamura M."/>
            <person name="Meguro A."/>
            <person name="Negishi M."/>
            <person name="Ohta I."/>
            <person name="Ohta T."/>
            <person name="Okamoto M."/>
            <person name="Ono N."/>
            <person name="Saji S."/>
            <person name="Sakaguchi M."/>
            <person name="Sakai K."/>
            <person name="Shibata M."/>
            <person name="Shimokawa T."/>
            <person name="Song J."/>
            <person name="Takazaki Y."/>
            <person name="Terasawa K."/>
            <person name="Tsugane M."/>
            <person name="Tsuji K."/>
            <person name="Ueda S."/>
            <person name="Waki K."/>
            <person name="Yamagata H."/>
            <person name="Yamamoto M."/>
            <person name="Yamamoto S."/>
            <person name="Yamane H."/>
            <person name="Yoshiki S."/>
            <person name="Yoshihara R."/>
            <person name="Yukawa K."/>
            <person name="Zhong H."/>
            <person name="Yano M."/>
            <person name="Yuan Q."/>
            <person name="Ouyang S."/>
            <person name="Liu J."/>
            <person name="Jones K.M."/>
            <person name="Gansberger K."/>
            <person name="Moffat K."/>
            <person name="Hill J."/>
            <person name="Bera J."/>
            <person name="Fadrosh D."/>
            <person name="Jin S."/>
            <person name="Johri S."/>
            <person name="Kim M."/>
            <person name="Overton L."/>
            <person name="Reardon M."/>
            <person name="Tsitrin T."/>
            <person name="Vuong H."/>
            <person name="Weaver B."/>
            <person name="Ciecko A."/>
            <person name="Tallon L."/>
            <person name="Jackson J."/>
            <person name="Pai G."/>
            <person name="Aken S.V."/>
            <person name="Utterback T."/>
            <person name="Reidmuller S."/>
            <person name="Feldblyum T."/>
            <person name="Hsiao J."/>
            <person name="Zismann V."/>
            <person name="Iobst S."/>
            <person name="de Vazeille A.R."/>
            <person name="Buell C.R."/>
            <person name="Ying K."/>
            <person name="Li Y."/>
            <person name="Lu T."/>
            <person name="Huang Y."/>
            <person name="Zhao Q."/>
            <person name="Feng Q."/>
            <person name="Zhang L."/>
            <person name="Zhu J."/>
            <person name="Weng Q."/>
            <person name="Mu J."/>
            <person name="Lu Y."/>
            <person name="Fan D."/>
            <person name="Liu Y."/>
            <person name="Guan J."/>
            <person name="Zhang Y."/>
            <person name="Yu S."/>
            <person name="Liu X."/>
            <person name="Zhang Y."/>
            <person name="Hong G."/>
            <person name="Han B."/>
            <person name="Choisne N."/>
            <person name="Demange N."/>
            <person name="Orjeda G."/>
            <person name="Samain S."/>
            <person name="Cattolico L."/>
            <person name="Pelletier E."/>
            <person name="Couloux A."/>
            <person name="Segurens B."/>
            <person name="Wincker P."/>
            <person name="D'Hont A."/>
            <person name="Scarpelli C."/>
            <person name="Weissenbach J."/>
            <person name="Salanoubat M."/>
            <person name="Quetier F."/>
            <person name="Yu Y."/>
            <person name="Kim H.R."/>
            <person name="Rambo T."/>
            <person name="Currie J."/>
            <person name="Collura K."/>
            <person name="Luo M."/>
            <person name="Yang T."/>
            <person name="Ammiraju J.S.S."/>
            <person name="Engler F."/>
            <person name="Soderlund C."/>
            <person name="Wing R.A."/>
            <person name="Palmer L.E."/>
            <person name="de la Bastide M."/>
            <person name="Spiegel L."/>
            <person name="Nascimento L."/>
            <person name="Zutavern T."/>
            <person name="O'Shaughnessy A."/>
            <person name="Dike S."/>
            <person name="Dedhia N."/>
            <person name="Preston R."/>
            <person name="Balija V."/>
            <person name="McCombie W.R."/>
            <person name="Chow T."/>
            <person name="Chen H."/>
            <person name="Chung M."/>
            <person name="Chen C."/>
            <person name="Shaw J."/>
            <person name="Wu H."/>
            <person name="Hsiao K."/>
            <person name="Chao Y."/>
            <person name="Chu M."/>
            <person name="Cheng C."/>
            <person name="Hour A."/>
            <person name="Lee P."/>
            <person name="Lin S."/>
            <person name="Lin Y."/>
            <person name="Liou J."/>
            <person name="Liu S."/>
            <person name="Hsing Y."/>
            <person name="Raghuvanshi S."/>
            <person name="Mohanty A."/>
            <person name="Bharti A.K."/>
            <person name="Gaur A."/>
            <person name="Gupta V."/>
            <person name="Kumar D."/>
            <person name="Ravi V."/>
            <person name="Vij S."/>
            <person name="Kapur A."/>
            <person name="Khurana P."/>
            <person name="Khurana P."/>
            <person name="Khurana J.P."/>
            <person name="Tyagi A.K."/>
            <person name="Gaikwad K."/>
            <person name="Singh A."/>
            <person name="Dalal V."/>
            <person name="Srivastava S."/>
            <person name="Dixit A."/>
            <person name="Pal A.K."/>
            <person name="Ghazi I.A."/>
            <person name="Yadav M."/>
            <person name="Pandit A."/>
            <person name="Bhargava A."/>
            <person name="Sureshbabu K."/>
            <person name="Batra K."/>
            <person name="Sharma T.R."/>
            <person name="Mohapatra T."/>
            <person name="Singh N.K."/>
            <person name="Messing J."/>
            <person name="Nelson A.B."/>
            <person name="Fuks G."/>
            <person name="Kavchok S."/>
            <person name="Keizer G."/>
            <person name="Linton E."/>
            <person name="Llaca V."/>
            <person name="Song R."/>
            <person name="Tanyolac B."/>
            <person name="Young S."/>
            <person name="Ho-Il K."/>
            <person name="Hahn J.H."/>
            <person name="Sangsakoo G."/>
            <person name="Vanavichit A."/>
            <person name="de Mattos Luiz.A.T."/>
            <person name="Zimmer P.D."/>
            <person name="Malone G."/>
            <person name="Dellagostin O."/>
            <person name="de Oliveira A.C."/>
            <person name="Bevan M."/>
            <person name="Bancroft I."/>
            <person name="Minx P."/>
            <person name="Cordum H."/>
            <person name="Wilson R."/>
            <person name="Cheng Z."/>
            <person name="Jin W."/>
            <person name="Jiang J."/>
            <person name="Leong S.A."/>
            <person name="Iwama H."/>
            <person name="Gojobori T."/>
            <person name="Itoh T."/>
            <person name="Niimura Y."/>
            <person name="Fujii Y."/>
            <person name="Habara T."/>
            <person name="Sakai H."/>
            <person name="Sato Y."/>
            <person name="Wilson G."/>
            <person name="Kumar K."/>
            <person name="McCouch S."/>
            <person name="Juretic N."/>
            <person name="Hoen D."/>
            <person name="Wright S."/>
            <person name="Bruskiewich R."/>
            <person name="Bureau T."/>
            <person name="Miyao A."/>
            <person name="Hirochika H."/>
            <person name="Nishikawa T."/>
            <person name="Kadowaki K."/>
            <person name="Sugiura M."/>
            <person name="Burr B."/>
            <person name="Sasaki T."/>
        </authorList>
    </citation>
    <scope>NUCLEOTIDE SEQUENCE [LARGE SCALE GENOMIC DNA]</scope>
    <source>
        <strain evidence="2">cv. Nipponbare</strain>
    </source>
</reference>
<evidence type="ECO:0000313" key="2">
    <source>
        <dbReference type="Proteomes" id="UP000000763"/>
    </source>
</evidence>
<protein>
    <submittedName>
        <fullName evidence="1">Os05g0355450 protein</fullName>
    </submittedName>
</protein>
<accession>A0A0P0WL84</accession>
<sequence length="80" mass="9571">MAPHHHHVRAGLLHRPADHIPRVPFLHPRLHLHLHIRGDEMISQSYHHKCDSCVYVFHVIDFRKKKSSACKARWFKAIEW</sequence>
<proteinExistence type="predicted"/>
<dbReference type="AlphaFoldDB" id="A0A0P0WL84"/>